<gene>
    <name evidence="9" type="ORF">DP065_02635</name>
</gene>
<accession>A0A2Z4NDP3</accession>
<dbReference type="GO" id="GO:0005886">
    <property type="term" value="C:plasma membrane"/>
    <property type="evidence" value="ECO:0007669"/>
    <property type="project" value="UniProtKB-SubCell"/>
</dbReference>
<dbReference type="Pfam" id="PF02687">
    <property type="entry name" value="FtsX"/>
    <property type="match status" value="2"/>
</dbReference>
<evidence type="ECO:0000256" key="7">
    <source>
        <dbReference type="SAM" id="Phobius"/>
    </source>
</evidence>
<dbReference type="InterPro" id="IPR003838">
    <property type="entry name" value="ABC3_permease_C"/>
</dbReference>
<feature type="transmembrane region" description="Helical" evidence="7">
    <location>
        <begin position="1876"/>
        <end position="1895"/>
    </location>
</feature>
<keyword evidence="2" id="KW-1003">Cell membrane</keyword>
<keyword evidence="10" id="KW-1185">Reference proteome</keyword>
<keyword evidence="5 7" id="KW-0472">Membrane</keyword>
<organism evidence="9 10">
    <name type="scientific">[Mycoplasma] anseris</name>
    <dbReference type="NCBI Taxonomy" id="92400"/>
    <lineage>
        <taxon>Bacteria</taxon>
        <taxon>Bacillati</taxon>
        <taxon>Mycoplasmatota</taxon>
        <taxon>Mycoplasmoidales</taxon>
        <taxon>Metamycoplasmataceae</taxon>
        <taxon>Metamycoplasma</taxon>
    </lineage>
</organism>
<name>A0A2Z4NDP3_9BACT</name>
<protein>
    <submittedName>
        <fullName evidence="9">ABC transporter permease</fullName>
    </submittedName>
</protein>
<evidence type="ECO:0000256" key="4">
    <source>
        <dbReference type="ARBA" id="ARBA00022989"/>
    </source>
</evidence>
<dbReference type="PANTHER" id="PTHR30572">
    <property type="entry name" value="MEMBRANE COMPONENT OF TRANSPORTER-RELATED"/>
    <property type="match status" value="1"/>
</dbReference>
<comment type="similarity">
    <text evidence="6">Belongs to the ABC-4 integral membrane protein family.</text>
</comment>
<dbReference type="EMBL" id="CP030140">
    <property type="protein sequence ID" value="AWX69626.1"/>
    <property type="molecule type" value="Genomic_DNA"/>
</dbReference>
<sequence>MHRLFKEVFKSLARNKITLICLTILIFLTSGIFTLLFDVKKSYSSTINDYDRVSRIHDLTVDLDVNPSGLVPNSGFNQIDLDNKTKRQDGIVFEVADVESKKEFSLNMPDEDQNFIQLKNKFKNLNIDDANLYISTEDFASFYWTSKKPNSSVNFELTKSNPDESRIKEFSLISPWKFTLYTKKNNLFVPLGKKISNQIGDTFNWTNKIYLKDLGEIVHSPIGPNGKNEIPEYIINPTSLFINVETRQVSLLSSDYQEWKNQGTLFVISGEELMKNLGFELKNGNQWYFNNALYENADIKFEDEFKTTNNTLFDLDALKNEFVLNNFLKTNKIEAEIKQEITLKPNIVYELPQSYIRTKSESSSYVWNRYTLNWNEIEDEENSNWKGSFLKYIKLLKANDPTKYHDLKYFSYWTKNKIITYQIGSNKQKSYNEVIPITINDLDVTFKNPWDGGEFNIYNPNELNSTENRKSYYTIRQIEFPNTIAYEPIDDVEIAKISKSTKLNENSELIRSGANNLARLAIIDELKKQVGEENLGLRESITVETVDEITTKKNVFHFINTGDKDFKIQGLTQNIGKLYNEQYNPTILNSSITNKNTDDFILKPKPGDKTFRKIPSDYATTIIEMVSKQYTPDPYYFKTNIIFDTYYDYYPNTQIPRANPNSKIIMLTIADDEPYSEKGHTIIAGVIYKNGKYSIVVKDTIDGFQQEKVWKTVIFNNKENFTLDELHKILKEQNWTIDGIIGKNGWLAVNSTYRNSMSLPIAFGAINSEFAVEIINKKTTDLLIGAIKKILSETDLKKIIRRDDLNKIFDAVQQAIEQNNLHILLSVAKVNNEIVIKTIFDVIKILNQSVSKTAPNSSHANMNGNAFLKGILNYAIDYFKEQYMLSGSTEIERNAYFEKQIETIAPILGLGSKIVVPYLNMSIKDLLIYVKNKEAVFDILKQIIDAFDFAKLSKIIDEWYNLPNHNLKQYSTTDDEYWSLSKDRIIISVLKSLDEYKIKTALKGLVNQIDFNRLLNPNSNDSYYAKLIKAKEANNEILSEEEKNKIKNLFIKFNGYKDPAKAYLNINEGIGEIIDLFSLEKFNNSLDILIRHIKSSIIANKKIYDNWNTEVLDTVDYLSAFISGLNSSVDPKVTGKIGKLQNSIIKLFNLSSKTKNLVDKLNIIIPAEDEEKLSALDLFVIPALAMPNPNNHIATPDETNPSFDAFNLNHINNLIAKTNNLKINHQRFQITQNELSFLKNIVLVNDDDLNDLDDVIEKLEKYKALVEKLSLSNYGPLKEKGNWNYDFKDDINKEIKTFGDLAYRSALINPNDPKHEEDGKILTTLHAFLAQKLFGNMLGSSQAEFINKELNLNSLWIKIAYELRDLSNDTVKTKLDPETGLTVSEIIKDNLLSLVQVKEIMMDIFNIANSPEIKALMNAYNDVKYALPSMGILGSDNIYKSKLFKLSRAHVEPNLAIKTLKDQIENATVFQTLFNKVKEMSNNPDIANKVKNILLRHINELTYNFGYISAADQMPTFYLASLKQFLNSFIGDDNSLIPSDYEFDVIYKLVLEYSKLSNGLAIINVPRPILNPLLALNFPQILLYYVLTNNEQDGNLAFIVKKIMKNLEGISLTEIKDSLITLFDSFKTRKWIVPSKDNENVNLDLSSFAYTFDQGLKTADGKDIEFFGINITKTANDSIYKIIQPMTIWNTIVYSDSGSYLAKVNYGYFNKNKKEIYTGDLTEALKNPIEMERLIKSLPAKNKITVNTIEYIIIGVDTTADYLYPVINEENLQVDTKSQALVYVNQKGFDRMYSAYPTFAIKKSVLVAAPKDAKGKYLANKSPEELQIELQKVVDQYSTNGMKKVYLADETDFLNPERAIRYKTVRSIVKVIEQTSIYSVILLIVLVAFIVYFIIKRYIEARNKVIGILRAQGYTTGEIAFSFCAFGWIPSGIGGLAGYITGLLLQLKTMQIFSSYWTLENNTIPFNWLSMFITTILPIIASSILIFIITKVSVKTKPTEMMSGLVDLNIGNVASKVSSIFRRFGIKMKFIASMALNNFWKMLSLFLAFSTTSLISMFFLSSNNVFDRSISQTYKNRLYKFKLDLETPTTEGGPYVTYNKNIVENLLYMPNDLSGSTSSNGTQLDYDNPNFLRPGFSLNTDTIIRKFDPVVITKSSLDLLMDLNVELSPWDITYASMPETQRARVVQIFNRVSKEIEESQNLVKIPNDAGWYEVICVADINKYYADQKAGLPEDMSNRRSYFTFRGIENYDSDKSSNPNDMQFKFVEWDPVNETYLKPIKISTARHRQEYRDFLINAYKKIDSIDFFVGFAGVYWNENTNEKYSYAKTQIKGKEYRIYGYANDSKYVQIYDEKNNNLSELLNNYQWDPQDAIPVVLNKVTSKNLKIKVGETFEAKVLNHIDRYNYRVLNLEAPRTDYSFKVVGISSTYINNEFVTRKDIIDKILGLDNLTKRLKDARQYELNNLIAKNPQLKEEYIKIFNKKYEAFNGILSVDKTPVQTIDTLTTYSSSGFWGAASTYDVANSSDESIWAFFKRIFISDPSVNFVSVFEHLVNSVNESRETNYSYKDKLYEFTKLSEYDYNYILEHKRDTLYNYVKLARDALNRMYGTDTNAIYGKDIMFGASFDVNSKDIEIGFITGISETINTVLVAFIVVSFIISIVILIVITNIMISSNQRAIATFSVLGYSNFEKIFLFFFNFVPVILFACALMIPVTFGLIFLFNQFMMATSQIVLPLTLNISTIILSATMCISVFTITSMITWNSLNKTKAIDALKGK</sequence>
<dbReference type="RefSeq" id="WP_033178589.1">
    <property type="nucleotide sequence ID" value="NZ_CP030140.1"/>
</dbReference>
<feature type="transmembrane region" description="Helical" evidence="7">
    <location>
        <begin position="2039"/>
        <end position="2060"/>
    </location>
</feature>
<dbReference type="GO" id="GO:0022857">
    <property type="term" value="F:transmembrane transporter activity"/>
    <property type="evidence" value="ECO:0007669"/>
    <property type="project" value="TreeGrafter"/>
</dbReference>
<feature type="transmembrane region" description="Helical" evidence="7">
    <location>
        <begin position="2646"/>
        <end position="2670"/>
    </location>
</feature>
<keyword evidence="4 7" id="KW-1133">Transmembrane helix</keyword>
<evidence type="ECO:0000256" key="2">
    <source>
        <dbReference type="ARBA" id="ARBA00022475"/>
    </source>
</evidence>
<evidence type="ECO:0000256" key="3">
    <source>
        <dbReference type="ARBA" id="ARBA00022692"/>
    </source>
</evidence>
<dbReference type="Proteomes" id="UP000250218">
    <property type="component" value="Chromosome"/>
</dbReference>
<dbReference type="KEGG" id="mane:DP065_02635"/>
<feature type="transmembrane region" description="Helical" evidence="7">
    <location>
        <begin position="20"/>
        <end position="37"/>
    </location>
</feature>
<evidence type="ECO:0000256" key="1">
    <source>
        <dbReference type="ARBA" id="ARBA00004651"/>
    </source>
</evidence>
<reference evidence="10" key="1">
    <citation type="submission" date="2018-06" db="EMBL/GenBank/DDBJ databases">
        <title>Complete genome sequences of Mycoplasma anatis, M. anseris and M. cloacale type strains.</title>
        <authorList>
            <person name="Grozner D."/>
            <person name="Forro B."/>
            <person name="Sulyok K.M."/>
            <person name="Marton S."/>
            <person name="Kreizinger Z."/>
            <person name="Banyai K."/>
            <person name="Gyuranecz M."/>
        </authorList>
    </citation>
    <scope>NUCLEOTIDE SEQUENCE [LARGE SCALE GENOMIC DNA]</scope>
    <source>
        <strain evidence="10">ATCC 49234</strain>
    </source>
</reference>
<evidence type="ECO:0000313" key="10">
    <source>
        <dbReference type="Proteomes" id="UP000250218"/>
    </source>
</evidence>
<feature type="transmembrane region" description="Helical" evidence="7">
    <location>
        <begin position="1965"/>
        <end position="1989"/>
    </location>
</feature>
<feature type="transmembrane region" description="Helical" evidence="7">
    <location>
        <begin position="2691"/>
        <end position="2720"/>
    </location>
</feature>
<feature type="domain" description="ABC3 transporter permease C-terminal" evidence="8">
    <location>
        <begin position="2649"/>
        <end position="2766"/>
    </location>
</feature>
<evidence type="ECO:0000256" key="5">
    <source>
        <dbReference type="ARBA" id="ARBA00023136"/>
    </source>
</evidence>
<feature type="transmembrane region" description="Helical" evidence="7">
    <location>
        <begin position="1919"/>
        <end position="1945"/>
    </location>
</feature>
<comment type="subcellular location">
    <subcellularLocation>
        <location evidence="1">Cell membrane</location>
        <topology evidence="1">Multi-pass membrane protein</topology>
    </subcellularLocation>
</comment>
<dbReference type="PANTHER" id="PTHR30572:SF4">
    <property type="entry name" value="ABC TRANSPORTER PERMEASE YTRF"/>
    <property type="match status" value="1"/>
</dbReference>
<dbReference type="InterPro" id="IPR050250">
    <property type="entry name" value="Macrolide_Exporter_MacB"/>
</dbReference>
<evidence type="ECO:0000256" key="6">
    <source>
        <dbReference type="ARBA" id="ARBA00038076"/>
    </source>
</evidence>
<proteinExistence type="inferred from homology"/>
<feature type="domain" description="ABC3 transporter permease C-terminal" evidence="8">
    <location>
        <begin position="1880"/>
        <end position="1997"/>
    </location>
</feature>
<evidence type="ECO:0000259" key="8">
    <source>
        <dbReference type="Pfam" id="PF02687"/>
    </source>
</evidence>
<evidence type="ECO:0000313" key="9">
    <source>
        <dbReference type="EMBL" id="AWX69626.1"/>
    </source>
</evidence>
<keyword evidence="3 7" id="KW-0812">Transmembrane</keyword>
<feature type="transmembrane region" description="Helical" evidence="7">
    <location>
        <begin position="2740"/>
        <end position="2763"/>
    </location>
</feature>